<dbReference type="Proteomes" id="UP000240739">
    <property type="component" value="Unassembled WGS sequence"/>
</dbReference>
<dbReference type="RefSeq" id="WP_107570666.1">
    <property type="nucleotide sequence ID" value="NZ_PYYB01000003.1"/>
</dbReference>
<evidence type="ECO:0000313" key="2">
    <source>
        <dbReference type="EMBL" id="PTL55623.1"/>
    </source>
</evidence>
<evidence type="ECO:0000259" key="1">
    <source>
        <dbReference type="SMART" id="SM00849"/>
    </source>
</evidence>
<proteinExistence type="predicted"/>
<dbReference type="SMART" id="SM00849">
    <property type="entry name" value="Lactamase_B"/>
    <property type="match status" value="1"/>
</dbReference>
<keyword evidence="3" id="KW-1185">Reference proteome</keyword>
<dbReference type="OrthoDB" id="2971563at2"/>
<dbReference type="InterPro" id="IPR036866">
    <property type="entry name" value="RibonucZ/Hydroxyglut_hydro"/>
</dbReference>
<dbReference type="AlphaFoldDB" id="A0A2T4UDP7"/>
<comment type="caution">
    <text evidence="2">The sequence shown here is derived from an EMBL/GenBank/DDBJ whole genome shotgun (WGS) entry which is preliminary data.</text>
</comment>
<gene>
    <name evidence="2" type="ORF">C7Y72_18480</name>
</gene>
<dbReference type="Gene3D" id="3.60.15.10">
    <property type="entry name" value="Ribonuclease Z/Hydroxyacylglutathione hydrolase-like"/>
    <property type="match status" value="1"/>
</dbReference>
<dbReference type="EMBL" id="PYYB01000003">
    <property type="protein sequence ID" value="PTL55623.1"/>
    <property type="molecule type" value="Genomic_DNA"/>
</dbReference>
<organism evidence="2 3">
    <name type="scientific">Paraconexibacter algicola</name>
    <dbReference type="NCBI Taxonomy" id="2133960"/>
    <lineage>
        <taxon>Bacteria</taxon>
        <taxon>Bacillati</taxon>
        <taxon>Actinomycetota</taxon>
        <taxon>Thermoleophilia</taxon>
        <taxon>Solirubrobacterales</taxon>
        <taxon>Paraconexibacteraceae</taxon>
        <taxon>Paraconexibacter</taxon>
    </lineage>
</organism>
<evidence type="ECO:0000313" key="3">
    <source>
        <dbReference type="Proteomes" id="UP000240739"/>
    </source>
</evidence>
<dbReference type="InterPro" id="IPR050855">
    <property type="entry name" value="NDM-1-like"/>
</dbReference>
<dbReference type="PANTHER" id="PTHR42951">
    <property type="entry name" value="METALLO-BETA-LACTAMASE DOMAIN-CONTAINING"/>
    <property type="match status" value="1"/>
</dbReference>
<feature type="domain" description="Metallo-beta-lactamase" evidence="1">
    <location>
        <begin position="17"/>
        <end position="205"/>
    </location>
</feature>
<dbReference type="CDD" id="cd07726">
    <property type="entry name" value="ST1585-like_MBL-fold"/>
    <property type="match status" value="1"/>
</dbReference>
<sequence length="287" mass="31850">MTEIRALDVEHMGARRAVCCYAVGDDVLVDPGPEVAHATMLAARGEDRPAPRRILLTHIHFDHAGAAGRLVQRWPDVEVCVHEQGARHLVDPERLVSSAKRIYGADFDRLWGEVVPVPQENVRVLQGGETIDGFRAAYTPGHAKHHVAYLHEETGTAFTGDVAGVRIEGGPALPPTPPPDIDVELWLASIDLVEAWRPERLALTHFGFRDDVQHQLDELRETLPKLAELARGTDEDGFSAAARALIHAKTDDPVARAAYEEAYRPSMNHAGLARYWAKREEKRDESR</sequence>
<reference evidence="2 3" key="1">
    <citation type="submission" date="2018-03" db="EMBL/GenBank/DDBJ databases">
        <title>Aquarubrobacter algicola gen. nov., sp. nov., a novel actinobacterium isolated from shallow eutrophic lake during the end of cyanobacterial harmful algal blooms.</title>
        <authorList>
            <person name="Chun S.J."/>
        </authorList>
    </citation>
    <scope>NUCLEOTIDE SEQUENCE [LARGE SCALE GENOMIC DNA]</scope>
    <source>
        <strain evidence="2 3">Seoho-28</strain>
    </source>
</reference>
<name>A0A2T4UDP7_9ACTN</name>
<dbReference type="Pfam" id="PF00753">
    <property type="entry name" value="Lactamase_B"/>
    <property type="match status" value="1"/>
</dbReference>
<dbReference type="SUPFAM" id="SSF56281">
    <property type="entry name" value="Metallo-hydrolase/oxidoreductase"/>
    <property type="match status" value="1"/>
</dbReference>
<accession>A0A2T4UDP7</accession>
<dbReference type="PANTHER" id="PTHR42951:SF22">
    <property type="entry name" value="METALLO BETA-LACTAMASE SUPERFAMILY LIPOPROTEIN"/>
    <property type="match status" value="1"/>
</dbReference>
<dbReference type="InterPro" id="IPR001279">
    <property type="entry name" value="Metallo-B-lactamas"/>
</dbReference>
<protein>
    <recommendedName>
        <fullName evidence="1">Metallo-beta-lactamase domain-containing protein</fullName>
    </recommendedName>
</protein>
<dbReference type="InterPro" id="IPR037482">
    <property type="entry name" value="ST1585_MBL-fold"/>
</dbReference>